<dbReference type="GeneID" id="17254062"/>
<keyword evidence="3" id="KW-1185">Reference proteome</keyword>
<sequence length="554" mass="57541">MRDTFFFSKFFFHEKVFTLPDDGPLASLDVHGVASDGAGAWYLATGGSVLHLSAGGEEPLDRMYEPSRHSLSVRSVATCPEGGRFEGIAVSPDGSTLFVADCRGQAIRKVEAATGALTTLAGSGSSGSANGVGVAAHFNGPTYLALSPDGGTLFVADTGNARIRRVDVASGAVTTLAGGVGHGSIDGVGDAARFQYPYGLALSPDGRALFVADCGSDKVRRVEVLNGAVTTLAGCGRRGGTDGAGNTARFHAPIGIAMSPDGSALFVTDFSGHKIRRVEVVGRAVTTLAGKGWGSADGVSKSAQLSFPGGVAMSADGSTLLVRSGAPSSALLCLVCLVPPPPPDAFAFAPIVVPPSTLPADLKKARGDATLPQGMVTFVVGRGRQRLEHVSKNVLCVRSDYFRTMFGAGMKERDAAEVTVPHADLATFTALVDYLFADELDLGEEEAGRVQRALALRQLAQMYQVPRLELLCAQALQQSVVAETAVPLLEAAHTMGDGRLLAQCRRYVADNATEVRASGGVEQLRNLGVAKGLLGDALDQVTELQEALDALRVD</sequence>
<dbReference type="EnsemblProtists" id="EOD07912">
    <property type="protein sequence ID" value="EOD07912"/>
    <property type="gene ID" value="EMIHUDRAFT_217900"/>
</dbReference>
<dbReference type="eggNOG" id="KOG2177">
    <property type="taxonomic scope" value="Eukaryota"/>
</dbReference>
<dbReference type="PROSITE" id="PS50097">
    <property type="entry name" value="BTB"/>
    <property type="match status" value="1"/>
</dbReference>
<name>A0A0D3I9H7_EMIH1</name>
<protein>
    <recommendedName>
        <fullName evidence="1">BTB domain-containing protein</fullName>
    </recommendedName>
</protein>
<dbReference type="CDD" id="cd18186">
    <property type="entry name" value="BTB_POZ_ZBTB_KLHL-like"/>
    <property type="match status" value="1"/>
</dbReference>
<dbReference type="Gene3D" id="3.30.710.10">
    <property type="entry name" value="Potassium Channel Kv1.1, Chain A"/>
    <property type="match status" value="1"/>
</dbReference>
<evidence type="ECO:0000313" key="3">
    <source>
        <dbReference type="Proteomes" id="UP000013827"/>
    </source>
</evidence>
<dbReference type="PANTHER" id="PTHR46388">
    <property type="entry name" value="NHL REPEAT-CONTAINING PROTEIN 2"/>
    <property type="match status" value="1"/>
</dbReference>
<dbReference type="SUPFAM" id="SSF101898">
    <property type="entry name" value="NHL repeat"/>
    <property type="match status" value="1"/>
</dbReference>
<dbReference type="STRING" id="2903.R1BEZ9"/>
<dbReference type="HOGENOM" id="CLU_035377_1_0_1"/>
<dbReference type="InterPro" id="IPR000210">
    <property type="entry name" value="BTB/POZ_dom"/>
</dbReference>
<dbReference type="SMART" id="SM00225">
    <property type="entry name" value="BTB"/>
    <property type="match status" value="1"/>
</dbReference>
<dbReference type="RefSeq" id="XP_005760341.1">
    <property type="nucleotide sequence ID" value="XM_005760284.1"/>
</dbReference>
<dbReference type="KEGG" id="ehx:EMIHUDRAFT_217900"/>
<dbReference type="Proteomes" id="UP000013827">
    <property type="component" value="Unassembled WGS sequence"/>
</dbReference>
<dbReference type="AlphaFoldDB" id="A0A0D3I9H7"/>
<dbReference type="Pfam" id="PF10282">
    <property type="entry name" value="Lactonase"/>
    <property type="match status" value="1"/>
</dbReference>
<dbReference type="Pfam" id="PF00651">
    <property type="entry name" value="BTB"/>
    <property type="match status" value="1"/>
</dbReference>
<evidence type="ECO:0000313" key="2">
    <source>
        <dbReference type="EnsemblProtists" id="EOD07912"/>
    </source>
</evidence>
<proteinExistence type="predicted"/>
<dbReference type="InterPro" id="IPR011333">
    <property type="entry name" value="SKP1/BTB/POZ_sf"/>
</dbReference>
<organism evidence="2 3">
    <name type="scientific">Emiliania huxleyi (strain CCMP1516)</name>
    <dbReference type="NCBI Taxonomy" id="280463"/>
    <lineage>
        <taxon>Eukaryota</taxon>
        <taxon>Haptista</taxon>
        <taxon>Haptophyta</taxon>
        <taxon>Prymnesiophyceae</taxon>
        <taxon>Isochrysidales</taxon>
        <taxon>Noelaerhabdaceae</taxon>
        <taxon>Emiliania</taxon>
    </lineage>
</organism>
<dbReference type="Gene3D" id="2.120.10.30">
    <property type="entry name" value="TolB, C-terminal domain"/>
    <property type="match status" value="2"/>
</dbReference>
<dbReference type="InterPro" id="IPR019405">
    <property type="entry name" value="Lactonase_7-beta_prop"/>
</dbReference>
<dbReference type="InterPro" id="IPR011042">
    <property type="entry name" value="6-blade_b-propeller_TolB-like"/>
</dbReference>
<reference evidence="2" key="2">
    <citation type="submission" date="2024-10" db="UniProtKB">
        <authorList>
            <consortium name="EnsemblProtists"/>
        </authorList>
    </citation>
    <scope>IDENTIFICATION</scope>
</reference>
<feature type="domain" description="BTB" evidence="1">
    <location>
        <begin position="374"/>
        <end position="444"/>
    </location>
</feature>
<dbReference type="PaxDb" id="2903-EOD07912"/>
<dbReference type="PANTHER" id="PTHR46388:SF2">
    <property type="entry name" value="NHL REPEAT-CONTAINING PROTEIN 2"/>
    <property type="match status" value="1"/>
</dbReference>
<accession>A0A0D3I9H7</accession>
<reference evidence="3" key="1">
    <citation type="journal article" date="2013" name="Nature">
        <title>Pan genome of the phytoplankton Emiliania underpins its global distribution.</title>
        <authorList>
            <person name="Read B.A."/>
            <person name="Kegel J."/>
            <person name="Klute M.J."/>
            <person name="Kuo A."/>
            <person name="Lefebvre S.C."/>
            <person name="Maumus F."/>
            <person name="Mayer C."/>
            <person name="Miller J."/>
            <person name="Monier A."/>
            <person name="Salamov A."/>
            <person name="Young J."/>
            <person name="Aguilar M."/>
            <person name="Claverie J.M."/>
            <person name="Frickenhaus S."/>
            <person name="Gonzalez K."/>
            <person name="Herman E.K."/>
            <person name="Lin Y.C."/>
            <person name="Napier J."/>
            <person name="Ogata H."/>
            <person name="Sarno A.F."/>
            <person name="Shmutz J."/>
            <person name="Schroeder D."/>
            <person name="de Vargas C."/>
            <person name="Verret F."/>
            <person name="von Dassow P."/>
            <person name="Valentin K."/>
            <person name="Van de Peer Y."/>
            <person name="Wheeler G."/>
            <person name="Dacks J.B."/>
            <person name="Delwiche C.F."/>
            <person name="Dyhrman S.T."/>
            <person name="Glockner G."/>
            <person name="John U."/>
            <person name="Richards T."/>
            <person name="Worden A.Z."/>
            <person name="Zhang X."/>
            <person name="Grigoriev I.V."/>
            <person name="Allen A.E."/>
            <person name="Bidle K."/>
            <person name="Borodovsky M."/>
            <person name="Bowler C."/>
            <person name="Brownlee C."/>
            <person name="Cock J.M."/>
            <person name="Elias M."/>
            <person name="Gladyshev V.N."/>
            <person name="Groth M."/>
            <person name="Guda C."/>
            <person name="Hadaegh A."/>
            <person name="Iglesias-Rodriguez M.D."/>
            <person name="Jenkins J."/>
            <person name="Jones B.M."/>
            <person name="Lawson T."/>
            <person name="Leese F."/>
            <person name="Lindquist E."/>
            <person name="Lobanov A."/>
            <person name="Lomsadze A."/>
            <person name="Malik S.B."/>
            <person name="Marsh M.E."/>
            <person name="Mackinder L."/>
            <person name="Mock T."/>
            <person name="Mueller-Roeber B."/>
            <person name="Pagarete A."/>
            <person name="Parker M."/>
            <person name="Probert I."/>
            <person name="Quesneville H."/>
            <person name="Raines C."/>
            <person name="Rensing S.A."/>
            <person name="Riano-Pachon D.M."/>
            <person name="Richier S."/>
            <person name="Rokitta S."/>
            <person name="Shiraiwa Y."/>
            <person name="Soanes D.M."/>
            <person name="van der Giezen M."/>
            <person name="Wahlund T.M."/>
            <person name="Williams B."/>
            <person name="Wilson W."/>
            <person name="Wolfe G."/>
            <person name="Wurch L.L."/>
        </authorList>
    </citation>
    <scope>NUCLEOTIDE SEQUENCE</scope>
</reference>
<dbReference type="SUPFAM" id="SSF54695">
    <property type="entry name" value="POZ domain"/>
    <property type="match status" value="1"/>
</dbReference>
<evidence type="ECO:0000259" key="1">
    <source>
        <dbReference type="PROSITE" id="PS50097"/>
    </source>
</evidence>